<dbReference type="FunFam" id="3.30.70.270:FF:000001">
    <property type="entry name" value="Diguanylate cyclase domain protein"/>
    <property type="match status" value="1"/>
</dbReference>
<feature type="coiled-coil region" evidence="3">
    <location>
        <begin position="61"/>
        <end position="88"/>
    </location>
</feature>
<dbReference type="RefSeq" id="WP_008597820.1">
    <property type="nucleotide sequence ID" value="NZ_AMRM01000017.1"/>
</dbReference>
<evidence type="ECO:0000256" key="2">
    <source>
        <dbReference type="ARBA" id="ARBA00034247"/>
    </source>
</evidence>
<dbReference type="OrthoDB" id="9812260at2"/>
<evidence type="ECO:0000256" key="1">
    <source>
        <dbReference type="ARBA" id="ARBA00012528"/>
    </source>
</evidence>
<dbReference type="Proteomes" id="UP000006786">
    <property type="component" value="Unassembled WGS sequence"/>
</dbReference>
<feature type="transmembrane region" description="Helical" evidence="4">
    <location>
        <begin position="34"/>
        <end position="59"/>
    </location>
</feature>
<keyword evidence="4" id="KW-0812">Transmembrane</keyword>
<evidence type="ECO:0000313" key="6">
    <source>
        <dbReference type="EMBL" id="EKF17969.1"/>
    </source>
</evidence>
<accession>K2LJP1</accession>
<dbReference type="PANTHER" id="PTHR45138:SF9">
    <property type="entry name" value="DIGUANYLATE CYCLASE DGCM-RELATED"/>
    <property type="match status" value="1"/>
</dbReference>
<proteinExistence type="predicted"/>
<comment type="catalytic activity">
    <reaction evidence="2">
        <text>2 GTP = 3',3'-c-di-GMP + 2 diphosphate</text>
        <dbReference type="Rhea" id="RHEA:24898"/>
        <dbReference type="ChEBI" id="CHEBI:33019"/>
        <dbReference type="ChEBI" id="CHEBI:37565"/>
        <dbReference type="ChEBI" id="CHEBI:58805"/>
        <dbReference type="EC" id="2.7.7.65"/>
    </reaction>
</comment>
<evidence type="ECO:0000256" key="4">
    <source>
        <dbReference type="SAM" id="Phobius"/>
    </source>
</evidence>
<dbReference type="InterPro" id="IPR043128">
    <property type="entry name" value="Rev_trsase/Diguanyl_cyclase"/>
</dbReference>
<dbReference type="EC" id="2.7.7.65" evidence="1"/>
<dbReference type="NCBIfam" id="TIGR00254">
    <property type="entry name" value="GGDEF"/>
    <property type="match status" value="1"/>
</dbReference>
<dbReference type="SMART" id="SM00267">
    <property type="entry name" value="GGDEF"/>
    <property type="match status" value="1"/>
</dbReference>
<protein>
    <recommendedName>
        <fullName evidence="1">diguanylate cyclase</fullName>
        <ecNumber evidence="1">2.7.7.65</ecNumber>
    </recommendedName>
</protein>
<keyword evidence="4" id="KW-1133">Transmembrane helix</keyword>
<organism evidence="6 7">
    <name type="scientific">Nitratireductor pacificus pht-3B</name>
    <dbReference type="NCBI Taxonomy" id="391937"/>
    <lineage>
        <taxon>Bacteria</taxon>
        <taxon>Pseudomonadati</taxon>
        <taxon>Pseudomonadota</taxon>
        <taxon>Alphaproteobacteria</taxon>
        <taxon>Hyphomicrobiales</taxon>
        <taxon>Phyllobacteriaceae</taxon>
        <taxon>Nitratireductor</taxon>
    </lineage>
</organism>
<dbReference type="eggNOG" id="COG3706">
    <property type="taxonomic scope" value="Bacteria"/>
</dbReference>
<evidence type="ECO:0000259" key="5">
    <source>
        <dbReference type="PROSITE" id="PS50887"/>
    </source>
</evidence>
<dbReference type="SUPFAM" id="SSF55073">
    <property type="entry name" value="Nucleotide cyclase"/>
    <property type="match status" value="1"/>
</dbReference>
<dbReference type="CDD" id="cd01949">
    <property type="entry name" value="GGDEF"/>
    <property type="match status" value="1"/>
</dbReference>
<dbReference type="GO" id="GO:0043709">
    <property type="term" value="P:cell adhesion involved in single-species biofilm formation"/>
    <property type="evidence" value="ECO:0007669"/>
    <property type="project" value="TreeGrafter"/>
</dbReference>
<comment type="caution">
    <text evidence="6">The sequence shown here is derived from an EMBL/GenBank/DDBJ whole genome shotgun (WGS) entry which is preliminary data.</text>
</comment>
<dbReference type="PATRIC" id="fig|391937.3.peg.3051"/>
<dbReference type="Pfam" id="PF00990">
    <property type="entry name" value="GGDEF"/>
    <property type="match status" value="1"/>
</dbReference>
<dbReference type="GO" id="GO:1902201">
    <property type="term" value="P:negative regulation of bacterial-type flagellum-dependent cell motility"/>
    <property type="evidence" value="ECO:0007669"/>
    <property type="project" value="TreeGrafter"/>
</dbReference>
<feature type="transmembrane region" description="Helical" evidence="4">
    <location>
        <begin position="7"/>
        <end position="28"/>
    </location>
</feature>
<evidence type="ECO:0000313" key="7">
    <source>
        <dbReference type="Proteomes" id="UP000006786"/>
    </source>
</evidence>
<name>K2LJP1_9HYPH</name>
<dbReference type="AlphaFoldDB" id="K2LJP1"/>
<dbReference type="PANTHER" id="PTHR45138">
    <property type="entry name" value="REGULATORY COMPONENTS OF SENSORY TRANSDUCTION SYSTEM"/>
    <property type="match status" value="1"/>
</dbReference>
<dbReference type="GO" id="GO:0005886">
    <property type="term" value="C:plasma membrane"/>
    <property type="evidence" value="ECO:0007669"/>
    <property type="project" value="TreeGrafter"/>
</dbReference>
<dbReference type="PROSITE" id="PS50887">
    <property type="entry name" value="GGDEF"/>
    <property type="match status" value="1"/>
</dbReference>
<keyword evidence="3" id="KW-0175">Coiled coil</keyword>
<dbReference type="InterPro" id="IPR000160">
    <property type="entry name" value="GGDEF_dom"/>
</dbReference>
<dbReference type="STRING" id="391937.NA2_14847"/>
<keyword evidence="7" id="KW-1185">Reference proteome</keyword>
<keyword evidence="4" id="KW-0472">Membrane</keyword>
<dbReference type="InterPro" id="IPR050469">
    <property type="entry name" value="Diguanylate_Cyclase"/>
</dbReference>
<sequence>MWTIIFKATMVTVGVIFFSQIISFSIRWSSGQPFTAFVFLMNSVLPLLTAFPAGFMVFWQNEKLRVALRALEEANRQLEQRATRDQMTGFLNREAFFDRFRALRRTRGTGALLMIDADHFKAVNDGFGHQAGDRALELIAGAIQATVRGEDVIGRIGGEEFCVFLPGVDSREASSVSERLRQAVEHLVFEPAGGARRALTVSIGMTMDNGAGTVSQLMRRADRCLYEAKHRGRNRVVSEPALRVA</sequence>
<evidence type="ECO:0000256" key="3">
    <source>
        <dbReference type="SAM" id="Coils"/>
    </source>
</evidence>
<reference evidence="6 7" key="1">
    <citation type="journal article" date="2012" name="J. Bacteriol.">
        <title>Genome Sequence of Nitratireductor pacificus Type Strain pht-3B.</title>
        <authorList>
            <person name="Lai Q."/>
            <person name="Li G."/>
            <person name="Shao Z."/>
        </authorList>
    </citation>
    <scope>NUCLEOTIDE SEQUENCE [LARGE SCALE GENOMIC DNA]</scope>
    <source>
        <strain evidence="7">pht-3B</strain>
    </source>
</reference>
<dbReference type="GO" id="GO:0052621">
    <property type="term" value="F:diguanylate cyclase activity"/>
    <property type="evidence" value="ECO:0007669"/>
    <property type="project" value="UniProtKB-EC"/>
</dbReference>
<dbReference type="Gene3D" id="3.30.70.270">
    <property type="match status" value="1"/>
</dbReference>
<dbReference type="EMBL" id="AMRM01000017">
    <property type="protein sequence ID" value="EKF17969.1"/>
    <property type="molecule type" value="Genomic_DNA"/>
</dbReference>
<gene>
    <name evidence="6" type="ORF">NA2_14847</name>
</gene>
<dbReference type="InterPro" id="IPR029787">
    <property type="entry name" value="Nucleotide_cyclase"/>
</dbReference>
<feature type="domain" description="GGDEF" evidence="5">
    <location>
        <begin position="108"/>
        <end position="241"/>
    </location>
</feature>